<gene>
    <name evidence="1" type="ORF">EPI10_011098</name>
</gene>
<dbReference type="OrthoDB" id="409048at2759"/>
<accession>A0A5B6W6C7</accession>
<keyword evidence="1" id="KW-0695">RNA-directed DNA polymerase</keyword>
<evidence type="ECO:0000313" key="1">
    <source>
        <dbReference type="EMBL" id="KAA3477190.1"/>
    </source>
</evidence>
<keyword evidence="2" id="KW-1185">Reference proteome</keyword>
<proteinExistence type="predicted"/>
<organism evidence="1 2">
    <name type="scientific">Gossypium australe</name>
    <dbReference type="NCBI Taxonomy" id="47621"/>
    <lineage>
        <taxon>Eukaryota</taxon>
        <taxon>Viridiplantae</taxon>
        <taxon>Streptophyta</taxon>
        <taxon>Embryophyta</taxon>
        <taxon>Tracheophyta</taxon>
        <taxon>Spermatophyta</taxon>
        <taxon>Magnoliopsida</taxon>
        <taxon>eudicotyledons</taxon>
        <taxon>Gunneridae</taxon>
        <taxon>Pentapetalae</taxon>
        <taxon>rosids</taxon>
        <taxon>malvids</taxon>
        <taxon>Malvales</taxon>
        <taxon>Malvaceae</taxon>
        <taxon>Malvoideae</taxon>
        <taxon>Gossypium</taxon>
    </lineage>
</organism>
<dbReference type="Proteomes" id="UP000325315">
    <property type="component" value="Unassembled WGS sequence"/>
</dbReference>
<dbReference type="PANTHER" id="PTHR46890">
    <property type="entry name" value="NON-LTR RETROLELEMENT REVERSE TRANSCRIPTASE-LIKE PROTEIN-RELATED"/>
    <property type="match status" value="1"/>
</dbReference>
<comment type="caution">
    <text evidence="1">The sequence shown here is derived from an EMBL/GenBank/DDBJ whole genome shotgun (WGS) entry which is preliminary data.</text>
</comment>
<keyword evidence="1" id="KW-0808">Transferase</keyword>
<dbReference type="EMBL" id="SMMG02000004">
    <property type="protein sequence ID" value="KAA3477190.1"/>
    <property type="molecule type" value="Genomic_DNA"/>
</dbReference>
<sequence length="160" mass="18423">MKDIEKDNQWLTMQYTKEEVWEVLTSMGATKPLGEYGFSTLFFQKYWHIIGDEVSIFCLQHLNGGMEVSPINTTHIGLIPKKVNPTNLSHFRPIILCNVIYKIMAKAIANRFRGVLEKCIDDARSAFVRGRLISDNVLLAYEILNTLKRKKFRKKEIDGG</sequence>
<name>A0A5B6W6C7_9ROSI</name>
<reference evidence="2" key="1">
    <citation type="journal article" date="2019" name="Plant Biotechnol. J.">
        <title>Genome sequencing of the Australian wild diploid species Gossypium australe highlights disease resistance and delayed gland morphogenesis.</title>
        <authorList>
            <person name="Cai Y."/>
            <person name="Cai X."/>
            <person name="Wang Q."/>
            <person name="Wang P."/>
            <person name="Zhang Y."/>
            <person name="Cai C."/>
            <person name="Xu Y."/>
            <person name="Wang K."/>
            <person name="Zhou Z."/>
            <person name="Wang C."/>
            <person name="Geng S."/>
            <person name="Li B."/>
            <person name="Dong Q."/>
            <person name="Hou Y."/>
            <person name="Wang H."/>
            <person name="Ai P."/>
            <person name="Liu Z."/>
            <person name="Yi F."/>
            <person name="Sun M."/>
            <person name="An G."/>
            <person name="Cheng J."/>
            <person name="Zhang Y."/>
            <person name="Shi Q."/>
            <person name="Xie Y."/>
            <person name="Shi X."/>
            <person name="Chang Y."/>
            <person name="Huang F."/>
            <person name="Chen Y."/>
            <person name="Hong S."/>
            <person name="Mi L."/>
            <person name="Sun Q."/>
            <person name="Zhang L."/>
            <person name="Zhou B."/>
            <person name="Peng R."/>
            <person name="Zhang X."/>
            <person name="Liu F."/>
        </authorList>
    </citation>
    <scope>NUCLEOTIDE SEQUENCE [LARGE SCALE GENOMIC DNA]</scope>
    <source>
        <strain evidence="2">cv. PA1801</strain>
    </source>
</reference>
<evidence type="ECO:0000313" key="2">
    <source>
        <dbReference type="Proteomes" id="UP000325315"/>
    </source>
</evidence>
<keyword evidence="1" id="KW-0548">Nucleotidyltransferase</keyword>
<protein>
    <submittedName>
        <fullName evidence="1">Reverse transcriptase</fullName>
    </submittedName>
</protein>
<dbReference type="GO" id="GO:0003964">
    <property type="term" value="F:RNA-directed DNA polymerase activity"/>
    <property type="evidence" value="ECO:0007669"/>
    <property type="project" value="UniProtKB-KW"/>
</dbReference>
<dbReference type="PANTHER" id="PTHR46890:SF48">
    <property type="entry name" value="RNA-DIRECTED DNA POLYMERASE"/>
    <property type="match status" value="1"/>
</dbReference>
<dbReference type="InterPro" id="IPR052343">
    <property type="entry name" value="Retrotransposon-Effector_Assoc"/>
</dbReference>
<dbReference type="AlphaFoldDB" id="A0A5B6W6C7"/>